<keyword evidence="9 12" id="KW-1133">Transmembrane helix</keyword>
<dbReference type="Pfam" id="PF02163">
    <property type="entry name" value="Peptidase_M50"/>
    <property type="match status" value="2"/>
</dbReference>
<evidence type="ECO:0000256" key="1">
    <source>
        <dbReference type="ARBA" id="ARBA00001947"/>
    </source>
</evidence>
<dbReference type="PANTHER" id="PTHR39188">
    <property type="entry name" value="MEMBRANE-ASSOCIATED ZINC METALLOPROTEASE M50B"/>
    <property type="match status" value="1"/>
</dbReference>
<evidence type="ECO:0000256" key="3">
    <source>
        <dbReference type="ARBA" id="ARBA00007931"/>
    </source>
</evidence>
<dbReference type="InterPro" id="IPR046342">
    <property type="entry name" value="CBS_dom_sf"/>
</dbReference>
<name>A0ABN1JVJ7_9CLOT</name>
<keyword evidence="7" id="KW-0378">Hydrolase</keyword>
<sequence>MIKINKYFIPYLIFLFFIGYRGNLFLAFFVVFFHECVHYLVAGSMGFNGFDIEFLPLGLVLNLDDLEDATNRQDLIISLSGPVFNIIATLIFYFIYTKYNNIYIYMLIQSNLIIGIFNLIPAFPLDGGRILRDILSFKMLERRANKITINVSIVISIFFMFIYIFLFMKGKNNFTLGIVSIFIIISSLKEKERVAYVIMSHIVKKKSKFFKKGYMENRSISVYYNMNLLDVISLVDKNKYSVFSILDDNMEIVDTVYESEVVKGLKIYGNITVKQFVLKKKNI</sequence>
<evidence type="ECO:0000256" key="12">
    <source>
        <dbReference type="SAM" id="Phobius"/>
    </source>
</evidence>
<feature type="domain" description="Peptidase M50" evidence="13">
    <location>
        <begin position="28"/>
        <end position="96"/>
    </location>
</feature>
<dbReference type="InterPro" id="IPR008915">
    <property type="entry name" value="Peptidase_M50"/>
</dbReference>
<proteinExistence type="inferred from homology"/>
<dbReference type="EMBL" id="BAAACG010000019">
    <property type="protein sequence ID" value="GAA0747528.1"/>
    <property type="molecule type" value="Genomic_DNA"/>
</dbReference>
<evidence type="ECO:0000256" key="5">
    <source>
        <dbReference type="ARBA" id="ARBA00022692"/>
    </source>
</evidence>
<keyword evidence="10" id="KW-0482">Metalloprotease</keyword>
<organism evidence="14 15">
    <name type="scientific">Clostridium oceanicum</name>
    <dbReference type="NCBI Taxonomy" id="1543"/>
    <lineage>
        <taxon>Bacteria</taxon>
        <taxon>Bacillati</taxon>
        <taxon>Bacillota</taxon>
        <taxon>Clostridia</taxon>
        <taxon>Eubacteriales</taxon>
        <taxon>Clostridiaceae</taxon>
        <taxon>Clostridium</taxon>
    </lineage>
</organism>
<evidence type="ECO:0000256" key="7">
    <source>
        <dbReference type="ARBA" id="ARBA00022801"/>
    </source>
</evidence>
<keyword evidence="6" id="KW-0479">Metal-binding</keyword>
<feature type="transmembrane region" description="Helical" evidence="12">
    <location>
        <begin position="102"/>
        <end position="126"/>
    </location>
</feature>
<keyword evidence="5 12" id="KW-0812">Transmembrane</keyword>
<evidence type="ECO:0000256" key="6">
    <source>
        <dbReference type="ARBA" id="ARBA00022723"/>
    </source>
</evidence>
<dbReference type="PANTHER" id="PTHR39188:SF3">
    <property type="entry name" value="STAGE IV SPORULATION PROTEIN FB"/>
    <property type="match status" value="1"/>
</dbReference>
<evidence type="ECO:0000256" key="11">
    <source>
        <dbReference type="ARBA" id="ARBA00023136"/>
    </source>
</evidence>
<feature type="transmembrane region" description="Helical" evidence="12">
    <location>
        <begin position="147"/>
        <end position="166"/>
    </location>
</feature>
<evidence type="ECO:0000256" key="2">
    <source>
        <dbReference type="ARBA" id="ARBA00004141"/>
    </source>
</evidence>
<keyword evidence="15" id="KW-1185">Reference proteome</keyword>
<evidence type="ECO:0000313" key="14">
    <source>
        <dbReference type="EMBL" id="GAA0747528.1"/>
    </source>
</evidence>
<feature type="transmembrane region" description="Helical" evidence="12">
    <location>
        <begin position="12"/>
        <end position="33"/>
    </location>
</feature>
<reference evidence="14 15" key="1">
    <citation type="journal article" date="2019" name="Int. J. Syst. Evol. Microbiol.">
        <title>The Global Catalogue of Microorganisms (GCM) 10K type strain sequencing project: providing services to taxonomists for standard genome sequencing and annotation.</title>
        <authorList>
            <consortium name="The Broad Institute Genomics Platform"/>
            <consortium name="The Broad Institute Genome Sequencing Center for Infectious Disease"/>
            <person name="Wu L."/>
            <person name="Ma J."/>
        </authorList>
    </citation>
    <scope>NUCLEOTIDE SEQUENCE [LARGE SCALE GENOMIC DNA]</scope>
    <source>
        <strain evidence="14 15">JCM 1407</strain>
    </source>
</reference>
<dbReference type="CDD" id="cd06161">
    <property type="entry name" value="S2P-M50_SpoIVFB"/>
    <property type="match status" value="1"/>
</dbReference>
<dbReference type="RefSeq" id="WP_343764145.1">
    <property type="nucleotide sequence ID" value="NZ_BAAACG010000019.1"/>
</dbReference>
<feature type="domain" description="Peptidase M50" evidence="13">
    <location>
        <begin position="104"/>
        <end position="158"/>
    </location>
</feature>
<keyword evidence="11 12" id="KW-0472">Membrane</keyword>
<feature type="transmembrane region" description="Helical" evidence="12">
    <location>
        <begin position="75"/>
        <end position="96"/>
    </location>
</feature>
<accession>A0ABN1JVJ7</accession>
<comment type="similarity">
    <text evidence="3">Belongs to the peptidase M50B family.</text>
</comment>
<evidence type="ECO:0000259" key="13">
    <source>
        <dbReference type="Pfam" id="PF02163"/>
    </source>
</evidence>
<comment type="cofactor">
    <cofactor evidence="1">
        <name>Zn(2+)</name>
        <dbReference type="ChEBI" id="CHEBI:29105"/>
    </cofactor>
</comment>
<feature type="transmembrane region" description="Helical" evidence="12">
    <location>
        <begin position="39"/>
        <end position="63"/>
    </location>
</feature>
<evidence type="ECO:0000256" key="10">
    <source>
        <dbReference type="ARBA" id="ARBA00023049"/>
    </source>
</evidence>
<keyword evidence="4" id="KW-0645">Protease</keyword>
<evidence type="ECO:0000256" key="4">
    <source>
        <dbReference type="ARBA" id="ARBA00022670"/>
    </source>
</evidence>
<protein>
    <submittedName>
        <fullName evidence="14">M50 family metallopeptidase</fullName>
    </submittedName>
</protein>
<dbReference type="Proteomes" id="UP001501510">
    <property type="component" value="Unassembled WGS sequence"/>
</dbReference>
<comment type="subcellular location">
    <subcellularLocation>
        <location evidence="2">Membrane</location>
        <topology evidence="2">Multi-pass membrane protein</topology>
    </subcellularLocation>
</comment>
<evidence type="ECO:0000256" key="8">
    <source>
        <dbReference type="ARBA" id="ARBA00022833"/>
    </source>
</evidence>
<comment type="caution">
    <text evidence="14">The sequence shown here is derived from an EMBL/GenBank/DDBJ whole genome shotgun (WGS) entry which is preliminary data.</text>
</comment>
<evidence type="ECO:0000313" key="15">
    <source>
        <dbReference type="Proteomes" id="UP001501510"/>
    </source>
</evidence>
<keyword evidence="8" id="KW-0862">Zinc</keyword>
<dbReference type="SUPFAM" id="SSF54631">
    <property type="entry name" value="CBS-domain pair"/>
    <property type="match status" value="1"/>
</dbReference>
<evidence type="ECO:0000256" key="9">
    <source>
        <dbReference type="ARBA" id="ARBA00022989"/>
    </source>
</evidence>
<gene>
    <name evidence="14" type="ORF">GCM10008906_36710</name>
</gene>